<dbReference type="InterPro" id="IPR001034">
    <property type="entry name" value="DeoR_HTH"/>
</dbReference>
<keyword evidence="3" id="KW-0804">Transcription</keyword>
<dbReference type="InterPro" id="IPR018356">
    <property type="entry name" value="Tscrpt_reg_HTH_DeoR_CS"/>
</dbReference>
<evidence type="ECO:0000313" key="5">
    <source>
        <dbReference type="EMBL" id="PRX49458.1"/>
    </source>
</evidence>
<keyword evidence="1" id="KW-0805">Transcription regulation</keyword>
<protein>
    <submittedName>
        <fullName evidence="5">Putative DNA-binding transcriptional regulator YafY</fullName>
    </submittedName>
</protein>
<proteinExistence type="predicted"/>
<dbReference type="Pfam" id="PF08279">
    <property type="entry name" value="HTH_11"/>
    <property type="match status" value="1"/>
</dbReference>
<dbReference type="PROSITE" id="PS52050">
    <property type="entry name" value="WYL"/>
    <property type="match status" value="1"/>
</dbReference>
<dbReference type="GO" id="GO:0003677">
    <property type="term" value="F:DNA binding"/>
    <property type="evidence" value="ECO:0007669"/>
    <property type="project" value="UniProtKB-KW"/>
</dbReference>
<dbReference type="RefSeq" id="WP_106178109.1">
    <property type="nucleotide sequence ID" value="NZ_PVNH01000003.1"/>
</dbReference>
<sequence>MLDTSARLLALLSLLQTRRDWTGAELAERFGVTTRTIRNDVGKLRALGYPIEAAPGVAGGYRLGAGARMPPLLLDDEEAVAVAVSLRTAAGGSVTGIGETAVRALAKLEQVLPARLRRRVAALHGYTVPLPGTPSPVRTEVLTTLATVCRDHERLRFDYRDHDGTAGVRTVEPHRLVHSGRRWYLLAWDLDRQDWRTFRADRIEPRVPTGPRFAPRELPDEEVARRVTSGLAMSAWRYRARVVVHAPADVIARRLPPGLDPPEVLGAGRCAVHVGSDDPELLARYLCLLGADFEVRDAPELAGELRRLSDRLRRAAGSG</sequence>
<dbReference type="InterPro" id="IPR051534">
    <property type="entry name" value="CBASS_pafABC_assoc_protein"/>
</dbReference>
<name>A0A2T0LZB2_9PSEU</name>
<dbReference type="Gene3D" id="1.10.10.10">
    <property type="entry name" value="Winged helix-like DNA-binding domain superfamily/Winged helix DNA-binding domain"/>
    <property type="match status" value="1"/>
</dbReference>
<evidence type="ECO:0000313" key="6">
    <source>
        <dbReference type="Proteomes" id="UP000238362"/>
    </source>
</evidence>
<reference evidence="5 6" key="1">
    <citation type="submission" date="2018-03" db="EMBL/GenBank/DDBJ databases">
        <title>Genomic Encyclopedia of Type Strains, Phase III (KMG-III): the genomes of soil and plant-associated and newly described type strains.</title>
        <authorList>
            <person name="Whitman W."/>
        </authorList>
    </citation>
    <scope>NUCLEOTIDE SEQUENCE [LARGE SCALE GENOMIC DNA]</scope>
    <source>
        <strain evidence="5 6">CGMCC 4.7125</strain>
    </source>
</reference>
<evidence type="ECO:0000256" key="1">
    <source>
        <dbReference type="ARBA" id="ARBA00023015"/>
    </source>
</evidence>
<dbReference type="AlphaFoldDB" id="A0A2T0LZB2"/>
<evidence type="ECO:0000259" key="4">
    <source>
        <dbReference type="PROSITE" id="PS51000"/>
    </source>
</evidence>
<dbReference type="PROSITE" id="PS51000">
    <property type="entry name" value="HTH_DEOR_2"/>
    <property type="match status" value="1"/>
</dbReference>
<dbReference type="Proteomes" id="UP000238362">
    <property type="component" value="Unassembled WGS sequence"/>
</dbReference>
<dbReference type="InterPro" id="IPR026881">
    <property type="entry name" value="WYL_dom"/>
</dbReference>
<dbReference type="InterPro" id="IPR036390">
    <property type="entry name" value="WH_DNA-bd_sf"/>
</dbReference>
<gene>
    <name evidence="5" type="ORF">B0I33_103495</name>
</gene>
<evidence type="ECO:0000256" key="2">
    <source>
        <dbReference type="ARBA" id="ARBA00023125"/>
    </source>
</evidence>
<feature type="domain" description="HTH deoR-type" evidence="4">
    <location>
        <begin position="4"/>
        <end position="59"/>
    </location>
</feature>
<evidence type="ECO:0000256" key="3">
    <source>
        <dbReference type="ARBA" id="ARBA00023163"/>
    </source>
</evidence>
<dbReference type="Pfam" id="PF25583">
    <property type="entry name" value="WCX"/>
    <property type="match status" value="1"/>
</dbReference>
<dbReference type="SUPFAM" id="SSF46785">
    <property type="entry name" value="Winged helix' DNA-binding domain"/>
    <property type="match status" value="1"/>
</dbReference>
<organism evidence="5 6">
    <name type="scientific">Prauserella shujinwangii</name>
    <dbReference type="NCBI Taxonomy" id="1453103"/>
    <lineage>
        <taxon>Bacteria</taxon>
        <taxon>Bacillati</taxon>
        <taxon>Actinomycetota</taxon>
        <taxon>Actinomycetes</taxon>
        <taxon>Pseudonocardiales</taxon>
        <taxon>Pseudonocardiaceae</taxon>
        <taxon>Prauserella</taxon>
    </lineage>
</organism>
<dbReference type="PANTHER" id="PTHR34580">
    <property type="match status" value="1"/>
</dbReference>
<dbReference type="GO" id="GO:0003700">
    <property type="term" value="F:DNA-binding transcription factor activity"/>
    <property type="evidence" value="ECO:0007669"/>
    <property type="project" value="InterPro"/>
</dbReference>
<dbReference type="Pfam" id="PF13280">
    <property type="entry name" value="WYL"/>
    <property type="match status" value="1"/>
</dbReference>
<dbReference type="InterPro" id="IPR057727">
    <property type="entry name" value="WCX_dom"/>
</dbReference>
<dbReference type="PROSITE" id="PS00894">
    <property type="entry name" value="HTH_DEOR_1"/>
    <property type="match status" value="1"/>
</dbReference>
<keyword evidence="6" id="KW-1185">Reference proteome</keyword>
<keyword evidence="2 5" id="KW-0238">DNA-binding</keyword>
<dbReference type="InterPro" id="IPR028349">
    <property type="entry name" value="PafC-like"/>
</dbReference>
<dbReference type="PIRSF" id="PIRSF016838">
    <property type="entry name" value="PafC"/>
    <property type="match status" value="1"/>
</dbReference>
<comment type="caution">
    <text evidence="5">The sequence shown here is derived from an EMBL/GenBank/DDBJ whole genome shotgun (WGS) entry which is preliminary data.</text>
</comment>
<accession>A0A2T0LZB2</accession>
<dbReference type="PANTHER" id="PTHR34580:SF3">
    <property type="entry name" value="PROTEIN PAFB"/>
    <property type="match status" value="1"/>
</dbReference>
<dbReference type="InterPro" id="IPR013196">
    <property type="entry name" value="HTH_11"/>
</dbReference>
<dbReference type="InterPro" id="IPR036388">
    <property type="entry name" value="WH-like_DNA-bd_sf"/>
</dbReference>
<dbReference type="OrthoDB" id="3483912at2"/>
<dbReference type="EMBL" id="PVNH01000003">
    <property type="protein sequence ID" value="PRX49458.1"/>
    <property type="molecule type" value="Genomic_DNA"/>
</dbReference>